<evidence type="ECO:0000313" key="7">
    <source>
        <dbReference type="EMBL" id="MCG2615473.1"/>
    </source>
</evidence>
<feature type="domain" description="Glycosyl hydrolase family 92" evidence="5">
    <location>
        <begin position="261"/>
        <end position="700"/>
    </location>
</feature>
<dbReference type="NCBIfam" id="TIGR01180">
    <property type="entry name" value="aman2_put"/>
    <property type="match status" value="1"/>
</dbReference>
<organism evidence="7 8">
    <name type="scientific">Terrimonas ginsenosidimutans</name>
    <dbReference type="NCBI Taxonomy" id="2908004"/>
    <lineage>
        <taxon>Bacteria</taxon>
        <taxon>Pseudomonadati</taxon>
        <taxon>Bacteroidota</taxon>
        <taxon>Chitinophagia</taxon>
        <taxon>Chitinophagales</taxon>
        <taxon>Chitinophagaceae</taxon>
        <taxon>Terrimonas</taxon>
    </lineage>
</organism>
<dbReference type="InterPro" id="IPR041371">
    <property type="entry name" value="GH92_N"/>
</dbReference>
<keyword evidence="7" id="KW-0378">Hydrolase</keyword>
<dbReference type="InterPro" id="IPR008928">
    <property type="entry name" value="6-hairpin_glycosidase_sf"/>
</dbReference>
<dbReference type="PANTHER" id="PTHR12143:SF43">
    <property type="entry name" value="PUTATIVE-RELATED"/>
    <property type="match status" value="1"/>
</dbReference>
<keyword evidence="4" id="KW-0732">Signal</keyword>
<dbReference type="PANTHER" id="PTHR12143">
    <property type="entry name" value="PEPTIDE N-GLYCANASE PNGASE -RELATED"/>
    <property type="match status" value="1"/>
</dbReference>
<evidence type="ECO:0000256" key="4">
    <source>
        <dbReference type="SAM" id="SignalP"/>
    </source>
</evidence>
<dbReference type="InterPro" id="IPR050883">
    <property type="entry name" value="PNGase"/>
</dbReference>
<dbReference type="Gene3D" id="3.30.2080.10">
    <property type="entry name" value="GH92 mannosidase domain"/>
    <property type="match status" value="1"/>
</dbReference>
<protein>
    <submittedName>
        <fullName evidence="7">GH92 family glycosyl hydrolase</fullName>
        <ecNumber evidence="7">3.2.1.-</ecNumber>
    </submittedName>
</protein>
<evidence type="ECO:0000256" key="3">
    <source>
        <dbReference type="ARBA" id="ARBA00022837"/>
    </source>
</evidence>
<dbReference type="RefSeq" id="WP_237873248.1">
    <property type="nucleotide sequence ID" value="NZ_JAKLTR010000008.1"/>
</dbReference>
<feature type="chain" id="PRO_5047174511" evidence="4">
    <location>
        <begin position="26"/>
        <end position="704"/>
    </location>
</feature>
<dbReference type="Pfam" id="PF07971">
    <property type="entry name" value="Glyco_hydro_92"/>
    <property type="match status" value="1"/>
</dbReference>
<keyword evidence="8" id="KW-1185">Reference proteome</keyword>
<keyword evidence="7" id="KW-0326">Glycosidase</keyword>
<reference evidence="7" key="1">
    <citation type="submission" date="2022-01" db="EMBL/GenBank/DDBJ databases">
        <authorList>
            <person name="Jo J.-H."/>
            <person name="Im W.-T."/>
        </authorList>
    </citation>
    <scope>NUCLEOTIDE SEQUENCE</scope>
    <source>
        <strain evidence="7">NA20</strain>
    </source>
</reference>
<dbReference type="Gene3D" id="1.20.1050.60">
    <property type="entry name" value="alpha-1,2-mannosidase"/>
    <property type="match status" value="1"/>
</dbReference>
<dbReference type="InterPro" id="IPR014718">
    <property type="entry name" value="GH-type_carb-bd"/>
</dbReference>
<feature type="domain" description="Glycosyl hydrolase family 92 N-terminal" evidence="6">
    <location>
        <begin position="33"/>
        <end position="241"/>
    </location>
</feature>
<accession>A0ABS9KT11</accession>
<dbReference type="InterPro" id="IPR012939">
    <property type="entry name" value="Glyco_hydro_92"/>
</dbReference>
<dbReference type="SUPFAM" id="SSF48208">
    <property type="entry name" value="Six-hairpin glycosidases"/>
    <property type="match status" value="1"/>
</dbReference>
<dbReference type="EC" id="3.2.1.-" evidence="7"/>
<evidence type="ECO:0000313" key="8">
    <source>
        <dbReference type="Proteomes" id="UP001165367"/>
    </source>
</evidence>
<evidence type="ECO:0000259" key="6">
    <source>
        <dbReference type="Pfam" id="PF17678"/>
    </source>
</evidence>
<dbReference type="Gene3D" id="2.70.98.10">
    <property type="match status" value="1"/>
</dbReference>
<comment type="caution">
    <text evidence="7">The sequence shown here is derived from an EMBL/GenBank/DDBJ whole genome shotgun (WGS) entry which is preliminary data.</text>
</comment>
<dbReference type="Gene3D" id="1.20.1610.10">
    <property type="entry name" value="alpha-1,2-mannosidases domains"/>
    <property type="match status" value="1"/>
</dbReference>
<sequence length="704" mass="78829">MKIFLPVLSSFLFIVSMLRSTDLPAQESPADQVNLFMGVRGNSNGVIGPQLPHGSVNPSPQTPNGKHGGYIEGQPIRGFGQLHVSGTGWGRYGQILLSPQTGSFTSAEDGHDSPKSAEIATPYYYSVFLDRYNVKTELAPTHHCAVYRFGFPGKKPQSILLDVAHNIPRDIAPEVKGKFLGGAISFDRGKNVIKGWGEYAGGFGSSLPYKVFFSIRLQNQLADVRITNNGSQSLFAEIILPENASTVQLQVGISLKSVASANDYIRKEIGNSSLEEIKATAKKTWDQTLSAIAVKGGSEKEQQQFYTALYHSFVMPRDRTGDNPHWNSSEPHIDDHYCVWDTWRTKYPLMILLRESFVANTINSFIDRFTHNGVCNPTFTSSLDWDQKQGGDDVDNIIADAIVKGVKGFDRKKAYELMLWNADHARHPDYLRYGWLPETGGKMSCSYEMEYAYNDFCASQVAKEMNDLQNADRLGKRSQNWEKLFDTASESKGFKGFITPRRSSLEWLHIDPAKHYGSWVEYFYEGNSWVYSLFTPHAFDRLIEVCGGKEQMIRRLRYGFDNRLIDLSNEPGFLTPFIFSHCERPDLTAKYVRALRSKSFSLEKGYPDNEDGGAMGSWYVFTSIGLFPNAGQDFYYLLPPAFDHVSMRMENGRLITIESVRSAPSDAVIDTVLLNGKSLSGTVIHHKDLVNGASIVIKLKSAAE</sequence>
<dbReference type="Pfam" id="PF17678">
    <property type="entry name" value="Glyco_hydro_92N"/>
    <property type="match status" value="1"/>
</dbReference>
<gene>
    <name evidence="7" type="ORF">LZZ85_14330</name>
</gene>
<evidence type="ECO:0000259" key="5">
    <source>
        <dbReference type="Pfam" id="PF07971"/>
    </source>
</evidence>
<feature type="signal peptide" evidence="4">
    <location>
        <begin position="1"/>
        <end position="25"/>
    </location>
</feature>
<dbReference type="Proteomes" id="UP001165367">
    <property type="component" value="Unassembled WGS sequence"/>
</dbReference>
<proteinExistence type="predicted"/>
<comment type="cofactor">
    <cofactor evidence="1">
        <name>Ca(2+)</name>
        <dbReference type="ChEBI" id="CHEBI:29108"/>
    </cofactor>
</comment>
<keyword evidence="3" id="KW-0106">Calcium</keyword>
<dbReference type="InterPro" id="IPR005887">
    <property type="entry name" value="GH92_a_mannosidase_put"/>
</dbReference>
<evidence type="ECO:0000256" key="1">
    <source>
        <dbReference type="ARBA" id="ARBA00001913"/>
    </source>
</evidence>
<evidence type="ECO:0000256" key="2">
    <source>
        <dbReference type="ARBA" id="ARBA00011245"/>
    </source>
</evidence>
<dbReference type="EMBL" id="JAKLTR010000008">
    <property type="protein sequence ID" value="MCG2615473.1"/>
    <property type="molecule type" value="Genomic_DNA"/>
</dbReference>
<comment type="subunit">
    <text evidence="2">Monomer.</text>
</comment>
<name>A0ABS9KT11_9BACT</name>
<dbReference type="GO" id="GO:0016798">
    <property type="term" value="F:hydrolase activity, acting on glycosyl bonds"/>
    <property type="evidence" value="ECO:0007669"/>
    <property type="project" value="UniProtKB-KW"/>
</dbReference>